<evidence type="ECO:0000259" key="4">
    <source>
        <dbReference type="SMART" id="SM00065"/>
    </source>
</evidence>
<dbReference type="InterPro" id="IPR011712">
    <property type="entry name" value="Sig_transdc_His_kin_sub3_dim/P"/>
</dbReference>
<dbReference type="RefSeq" id="WP_068108871.1">
    <property type="nucleotide sequence ID" value="NZ_CP015079.1"/>
</dbReference>
<dbReference type="Pfam" id="PF07730">
    <property type="entry name" value="HisKA_3"/>
    <property type="match status" value="1"/>
</dbReference>
<evidence type="ECO:0000313" key="7">
    <source>
        <dbReference type="Proteomes" id="UP000077868"/>
    </source>
</evidence>
<evidence type="ECO:0000313" key="6">
    <source>
        <dbReference type="EMBL" id="ANH38427.1"/>
    </source>
</evidence>
<dbReference type="EMBL" id="CP015079">
    <property type="protein sequence ID" value="ANH38427.1"/>
    <property type="molecule type" value="Genomic_DNA"/>
</dbReference>
<dbReference type="Gene3D" id="3.30.565.10">
    <property type="entry name" value="Histidine kinase-like ATPase, C-terminal domain"/>
    <property type="match status" value="1"/>
</dbReference>
<dbReference type="SUPFAM" id="SSF55874">
    <property type="entry name" value="ATPase domain of HSP90 chaperone/DNA topoisomerase II/histidine kinase"/>
    <property type="match status" value="1"/>
</dbReference>
<keyword evidence="2 6" id="KW-0418">Kinase</keyword>
<evidence type="ECO:0000256" key="1">
    <source>
        <dbReference type="ARBA" id="ARBA00022679"/>
    </source>
</evidence>
<reference evidence="6 7" key="1">
    <citation type="submission" date="2016-03" db="EMBL/GenBank/DDBJ databases">
        <title>Complete genome sequence of a soil Actinobacterium, Nocardioides dokdonensis FR1436.</title>
        <authorList>
            <person name="Kwon S.-K."/>
            <person name="Kim K."/>
            <person name="Kim J.F."/>
        </authorList>
    </citation>
    <scope>NUCLEOTIDE SEQUENCE [LARGE SCALE GENOMIC DNA]</scope>
    <source>
        <strain evidence="6 7">FR1436</strain>
    </source>
</reference>
<dbReference type="InterPro" id="IPR050482">
    <property type="entry name" value="Sensor_HK_TwoCompSys"/>
</dbReference>
<dbReference type="InterPro" id="IPR003594">
    <property type="entry name" value="HATPase_dom"/>
</dbReference>
<dbReference type="InterPro" id="IPR029016">
    <property type="entry name" value="GAF-like_dom_sf"/>
</dbReference>
<dbReference type="AlphaFoldDB" id="A0A1A9GJB9"/>
<proteinExistence type="predicted"/>
<dbReference type="Proteomes" id="UP000077868">
    <property type="component" value="Chromosome"/>
</dbReference>
<dbReference type="PANTHER" id="PTHR24421">
    <property type="entry name" value="NITRATE/NITRITE SENSOR PROTEIN NARX-RELATED"/>
    <property type="match status" value="1"/>
</dbReference>
<name>A0A1A9GJB9_9ACTN</name>
<gene>
    <name evidence="6" type="primary">dosT</name>
    <name evidence="6" type="ORF">I601_1999</name>
</gene>
<dbReference type="Gene3D" id="1.20.5.1930">
    <property type="match status" value="1"/>
</dbReference>
<dbReference type="GO" id="GO:0000155">
    <property type="term" value="F:phosphorelay sensor kinase activity"/>
    <property type="evidence" value="ECO:0007669"/>
    <property type="project" value="InterPro"/>
</dbReference>
<dbReference type="InterPro" id="IPR036890">
    <property type="entry name" value="HATPase_C_sf"/>
</dbReference>
<evidence type="ECO:0000256" key="3">
    <source>
        <dbReference type="ARBA" id="ARBA00023012"/>
    </source>
</evidence>
<sequence length="527" mass="56360">MPHRQVSRHPELAGSAQALLDAVVAISSDLDLPSVLTRIVESARELTGARYGALGVVGPDGDLSEFITSGMDSHVREQIGDLPRGRGILGLLIDHPEPLRLPDLSQHPGSFGFPPHHPPMGSFLGVPVRIRGIVFGNLYLTEKESAAEFTEADTSLVEALASAAGFVIDNARAYGLSERRRQLLQATAELSDALQPPVARQQALEHIARSACTLAHARAAAVVALARPVDEAVQAAVLAGDRSDEDEVRAAVTAALGLLTSGTEPTEGEVAAYHALVVPLRAHLVERTALVLLLEGGHGSLDVEERELMISYADQAALALDRAQALEERAELAVISDRERIARDLHDVVIQRLFATGLQLQGAQMMAGPELAGRLDKAVADLDLTIRDIRGSIFELQHRTRGSLRSEVRTLVREYVPALGFTPAVRTAGPLDTGVPTTVAEHLVPVLREALSNLSRHALADHAEVDLSLGDVELVLRVDDDGVGLPAQVDESGLRNARRRAAALGGSCHISRREPRGTSFVWRVPVG</sequence>
<keyword evidence="3" id="KW-0902">Two-component regulatory system</keyword>
<dbReference type="GO" id="GO:0016020">
    <property type="term" value="C:membrane"/>
    <property type="evidence" value="ECO:0007669"/>
    <property type="project" value="InterPro"/>
</dbReference>
<dbReference type="SMART" id="SM00387">
    <property type="entry name" value="HATPase_c"/>
    <property type="match status" value="1"/>
</dbReference>
<dbReference type="OrthoDB" id="5241249at2"/>
<dbReference type="Gene3D" id="3.30.450.40">
    <property type="match status" value="2"/>
</dbReference>
<organism evidence="6 7">
    <name type="scientific">Nocardioides dokdonensis FR1436</name>
    <dbReference type="NCBI Taxonomy" id="1300347"/>
    <lineage>
        <taxon>Bacteria</taxon>
        <taxon>Bacillati</taxon>
        <taxon>Actinomycetota</taxon>
        <taxon>Actinomycetes</taxon>
        <taxon>Propionibacteriales</taxon>
        <taxon>Nocardioidaceae</taxon>
        <taxon>Nocardioides</taxon>
    </lineage>
</organism>
<dbReference type="SUPFAM" id="SSF55781">
    <property type="entry name" value="GAF domain-like"/>
    <property type="match status" value="2"/>
</dbReference>
<protein>
    <submittedName>
        <fullName evidence="6">Hypoxia sensor histidine kinase response regulator DosT</fullName>
    </submittedName>
</protein>
<dbReference type="STRING" id="1300347.I601_1999"/>
<dbReference type="Pfam" id="PF02518">
    <property type="entry name" value="HATPase_c"/>
    <property type="match status" value="1"/>
</dbReference>
<feature type="domain" description="GAF" evidence="4">
    <location>
        <begin position="31"/>
        <end position="178"/>
    </location>
</feature>
<dbReference type="PANTHER" id="PTHR24421:SF56">
    <property type="entry name" value="OXYGEN SENSOR HISTIDINE KINASE RESPONSE REGULATOR DOST"/>
    <property type="match status" value="1"/>
</dbReference>
<evidence type="ECO:0000256" key="2">
    <source>
        <dbReference type="ARBA" id="ARBA00022777"/>
    </source>
</evidence>
<dbReference type="InterPro" id="IPR003018">
    <property type="entry name" value="GAF"/>
</dbReference>
<accession>A0A1A9GJB9</accession>
<dbReference type="Pfam" id="PF13185">
    <property type="entry name" value="GAF_2"/>
    <property type="match status" value="1"/>
</dbReference>
<dbReference type="GO" id="GO:0046983">
    <property type="term" value="F:protein dimerization activity"/>
    <property type="evidence" value="ECO:0007669"/>
    <property type="project" value="InterPro"/>
</dbReference>
<keyword evidence="1" id="KW-0808">Transferase</keyword>
<keyword evidence="7" id="KW-1185">Reference proteome</keyword>
<dbReference type="KEGG" id="ndk:I601_1999"/>
<evidence type="ECO:0000259" key="5">
    <source>
        <dbReference type="SMART" id="SM00387"/>
    </source>
</evidence>
<dbReference type="SMART" id="SM00065">
    <property type="entry name" value="GAF"/>
    <property type="match status" value="1"/>
</dbReference>
<dbReference type="PATRIC" id="fig|1300347.3.peg.1998"/>
<feature type="domain" description="Histidine kinase/HSP90-like ATPase" evidence="5">
    <location>
        <begin position="438"/>
        <end position="527"/>
    </location>
</feature>